<gene>
    <name evidence="1" type="ORF">UFOPK2366_00825</name>
</gene>
<protein>
    <submittedName>
        <fullName evidence="1">Unannotated protein</fullName>
    </submittedName>
</protein>
<reference evidence="1" key="1">
    <citation type="submission" date="2020-05" db="EMBL/GenBank/DDBJ databases">
        <authorList>
            <person name="Chiriac C."/>
            <person name="Salcher M."/>
            <person name="Ghai R."/>
            <person name="Kavagutti S V."/>
        </authorList>
    </citation>
    <scope>NUCLEOTIDE SEQUENCE</scope>
</reference>
<evidence type="ECO:0000313" key="1">
    <source>
        <dbReference type="EMBL" id="CAB4692253.1"/>
    </source>
</evidence>
<organism evidence="1">
    <name type="scientific">freshwater metagenome</name>
    <dbReference type="NCBI Taxonomy" id="449393"/>
    <lineage>
        <taxon>unclassified sequences</taxon>
        <taxon>metagenomes</taxon>
        <taxon>ecological metagenomes</taxon>
    </lineage>
</organism>
<proteinExistence type="predicted"/>
<accession>A0A6J6P6D1</accession>
<name>A0A6J6P6D1_9ZZZZ</name>
<sequence>MELLDDPAGKPGGRVAEAIAQRLRVLALDLLIRAAFGNERTGAGHVGLLDLSERRIAGNAEHHVDVQTRHVLWVDHAKLRRNH</sequence>
<dbReference type="EMBL" id="CAEZXM010000134">
    <property type="protein sequence ID" value="CAB4692253.1"/>
    <property type="molecule type" value="Genomic_DNA"/>
</dbReference>
<dbReference type="AlphaFoldDB" id="A0A6J6P6D1"/>